<evidence type="ECO:0000256" key="5">
    <source>
        <dbReference type="ARBA" id="ARBA00022679"/>
    </source>
</evidence>
<comment type="similarity">
    <text evidence="3">Belongs to the aspartokinase family.</text>
</comment>
<dbReference type="InterPro" id="IPR054352">
    <property type="entry name" value="ACT_Aspartokinase"/>
</dbReference>
<comment type="pathway">
    <text evidence="2">Amino-acid biosynthesis; L-threonine biosynthesis; L-threonine from L-aspartate: step 1/5.</text>
</comment>
<gene>
    <name evidence="13" type="ORF">H8705_02025</name>
</gene>
<evidence type="ECO:0000256" key="10">
    <source>
        <dbReference type="ARBA" id="ARBA00047872"/>
    </source>
</evidence>
<name>A0A926EL38_9FIRM</name>
<keyword evidence="8" id="KW-0067">ATP-binding</keyword>
<comment type="caution">
    <text evidence="13">The sequence shown here is derived from an EMBL/GenBank/DDBJ whole genome shotgun (WGS) entry which is preliminary data.</text>
</comment>
<evidence type="ECO:0000259" key="12">
    <source>
        <dbReference type="Pfam" id="PF22468"/>
    </source>
</evidence>
<dbReference type="InterPro" id="IPR045865">
    <property type="entry name" value="ACT-like_dom_sf"/>
</dbReference>
<evidence type="ECO:0000256" key="9">
    <source>
        <dbReference type="ARBA" id="ARBA00023154"/>
    </source>
</evidence>
<keyword evidence="9" id="KW-0457">Lysine biosynthesis</keyword>
<dbReference type="EMBL" id="JACRTD010000001">
    <property type="protein sequence ID" value="MBC8584360.1"/>
    <property type="molecule type" value="Genomic_DNA"/>
</dbReference>
<evidence type="ECO:0000256" key="4">
    <source>
        <dbReference type="ARBA" id="ARBA00013059"/>
    </source>
</evidence>
<keyword evidence="14" id="KW-1185">Reference proteome</keyword>
<comment type="catalytic activity">
    <reaction evidence="10">
        <text>L-aspartate + ATP = 4-phospho-L-aspartate + ADP</text>
        <dbReference type="Rhea" id="RHEA:23776"/>
        <dbReference type="ChEBI" id="CHEBI:29991"/>
        <dbReference type="ChEBI" id="CHEBI:30616"/>
        <dbReference type="ChEBI" id="CHEBI:57535"/>
        <dbReference type="ChEBI" id="CHEBI:456216"/>
        <dbReference type="EC" id="2.7.2.4"/>
    </reaction>
</comment>
<dbReference type="Pfam" id="PF22468">
    <property type="entry name" value="ACT_9"/>
    <property type="match status" value="1"/>
</dbReference>
<keyword evidence="9" id="KW-0028">Amino-acid biosynthesis</keyword>
<dbReference type="GO" id="GO:0005829">
    <property type="term" value="C:cytosol"/>
    <property type="evidence" value="ECO:0007669"/>
    <property type="project" value="TreeGrafter"/>
</dbReference>
<organism evidence="13 14">
    <name type="scientific">Youxingia wuxianensis</name>
    <dbReference type="NCBI Taxonomy" id="2763678"/>
    <lineage>
        <taxon>Bacteria</taxon>
        <taxon>Bacillati</taxon>
        <taxon>Bacillota</taxon>
        <taxon>Clostridia</taxon>
        <taxon>Eubacteriales</taxon>
        <taxon>Oscillospiraceae</taxon>
        <taxon>Youxingia</taxon>
    </lineage>
</organism>
<dbReference type="PANTHER" id="PTHR21499">
    <property type="entry name" value="ASPARTATE KINASE"/>
    <property type="match status" value="1"/>
</dbReference>
<dbReference type="Gene3D" id="3.30.2130.10">
    <property type="entry name" value="VC0802-like"/>
    <property type="match status" value="1"/>
</dbReference>
<dbReference type="GO" id="GO:0009089">
    <property type="term" value="P:lysine biosynthetic process via diaminopimelate"/>
    <property type="evidence" value="ECO:0007669"/>
    <property type="project" value="TreeGrafter"/>
</dbReference>
<evidence type="ECO:0000256" key="6">
    <source>
        <dbReference type="ARBA" id="ARBA00022741"/>
    </source>
</evidence>
<evidence type="ECO:0000313" key="14">
    <source>
        <dbReference type="Proteomes" id="UP000623678"/>
    </source>
</evidence>
<keyword evidence="5" id="KW-0808">Transferase</keyword>
<dbReference type="EC" id="2.7.2.4" evidence="4"/>
<evidence type="ECO:0000256" key="7">
    <source>
        <dbReference type="ARBA" id="ARBA00022777"/>
    </source>
</evidence>
<evidence type="ECO:0000313" key="13">
    <source>
        <dbReference type="EMBL" id="MBC8584360.1"/>
    </source>
</evidence>
<dbReference type="PANTHER" id="PTHR21499:SF3">
    <property type="entry name" value="ASPARTOKINASE"/>
    <property type="match status" value="1"/>
</dbReference>
<dbReference type="RefSeq" id="WP_262394183.1">
    <property type="nucleotide sequence ID" value="NZ_JACRTD010000001.1"/>
</dbReference>
<evidence type="ECO:0000256" key="1">
    <source>
        <dbReference type="ARBA" id="ARBA00004986"/>
    </source>
</evidence>
<evidence type="ECO:0000256" key="3">
    <source>
        <dbReference type="ARBA" id="ARBA00010122"/>
    </source>
</evidence>
<sequence length="157" mass="17103">MNGVSKITVTEDVTLVTFNKVYADLKLIADIFADFAKADINIDMISQTAPQGHYIDLSFSLPADQLIKVLELINKFRETHAQLKPMVSSGNCKIQLYGQEMREMHGVAAAAISAIASTQVGLTLITTSEVDISLLVTQADCNAAVKSLEEMFHVKAE</sequence>
<accession>A0A926EL38</accession>
<reference evidence="13" key="1">
    <citation type="submission" date="2020-08" db="EMBL/GenBank/DDBJ databases">
        <title>Genome public.</title>
        <authorList>
            <person name="Liu C."/>
            <person name="Sun Q."/>
        </authorList>
    </citation>
    <scope>NUCLEOTIDE SEQUENCE</scope>
    <source>
        <strain evidence="13">NSJ-64</strain>
    </source>
</reference>
<dbReference type="GO" id="GO:0005524">
    <property type="term" value="F:ATP binding"/>
    <property type="evidence" value="ECO:0007669"/>
    <property type="project" value="UniProtKB-KW"/>
</dbReference>
<evidence type="ECO:0000256" key="2">
    <source>
        <dbReference type="ARBA" id="ARBA00005139"/>
    </source>
</evidence>
<dbReference type="Pfam" id="PF01842">
    <property type="entry name" value="ACT"/>
    <property type="match status" value="1"/>
</dbReference>
<feature type="domain" description="ACT" evidence="11">
    <location>
        <begin position="27"/>
        <end position="76"/>
    </location>
</feature>
<dbReference type="InterPro" id="IPR002912">
    <property type="entry name" value="ACT_dom"/>
</dbReference>
<dbReference type="Proteomes" id="UP000623678">
    <property type="component" value="Unassembled WGS sequence"/>
</dbReference>
<feature type="domain" description="Aspartokinase ACT" evidence="12">
    <location>
        <begin position="94"/>
        <end position="152"/>
    </location>
</feature>
<comment type="pathway">
    <text evidence="1">Amino-acid biosynthesis; L-methionine biosynthesis via de novo pathway; L-homoserine from L-aspartate: step 1/3.</text>
</comment>
<dbReference type="SUPFAM" id="SSF55021">
    <property type="entry name" value="ACT-like"/>
    <property type="match status" value="2"/>
</dbReference>
<dbReference type="AlphaFoldDB" id="A0A926EL38"/>
<keyword evidence="6" id="KW-0547">Nucleotide-binding</keyword>
<keyword evidence="7" id="KW-0418">Kinase</keyword>
<dbReference type="GO" id="GO:0004072">
    <property type="term" value="F:aspartate kinase activity"/>
    <property type="evidence" value="ECO:0007669"/>
    <property type="project" value="UniProtKB-EC"/>
</dbReference>
<protein>
    <recommendedName>
        <fullName evidence="4">aspartate kinase</fullName>
        <ecNumber evidence="4">2.7.2.4</ecNumber>
    </recommendedName>
</protein>
<evidence type="ECO:0000256" key="8">
    <source>
        <dbReference type="ARBA" id="ARBA00022840"/>
    </source>
</evidence>
<dbReference type="GO" id="GO:0009090">
    <property type="term" value="P:homoserine biosynthetic process"/>
    <property type="evidence" value="ECO:0007669"/>
    <property type="project" value="TreeGrafter"/>
</dbReference>
<evidence type="ECO:0000259" key="11">
    <source>
        <dbReference type="Pfam" id="PF01842"/>
    </source>
</evidence>
<proteinExistence type="inferred from homology"/>